<dbReference type="AlphaFoldDB" id="A0A5J5JY36"/>
<proteinExistence type="predicted"/>
<gene>
    <name evidence="2" type="ORF">F5972_23980</name>
</gene>
<comment type="caution">
    <text evidence="2">The sequence shown here is derived from an EMBL/GenBank/DDBJ whole genome shotgun (WGS) entry which is preliminary data.</text>
</comment>
<dbReference type="InterPro" id="IPR006311">
    <property type="entry name" value="TAT_signal"/>
</dbReference>
<keyword evidence="3" id="KW-1185">Reference proteome</keyword>
<feature type="chain" id="PRO_5023886817" evidence="1">
    <location>
        <begin position="41"/>
        <end position="198"/>
    </location>
</feature>
<dbReference type="RefSeq" id="WP_150936051.1">
    <property type="nucleotide sequence ID" value="NZ_VYTZ01000008.1"/>
</dbReference>
<reference evidence="2 3" key="1">
    <citation type="submission" date="2019-09" db="EMBL/GenBank/DDBJ databases">
        <title>Screening of Novel Bioactive Compounds from Soil-Associated.</title>
        <authorList>
            <person name="Gong X."/>
        </authorList>
    </citation>
    <scope>NUCLEOTIDE SEQUENCE [LARGE SCALE GENOMIC DNA]</scope>
    <source>
        <strain evidence="2 3">Gxj-6</strain>
    </source>
</reference>
<accession>A0A5J5JY36</accession>
<evidence type="ECO:0000256" key="1">
    <source>
        <dbReference type="SAM" id="SignalP"/>
    </source>
</evidence>
<dbReference type="PROSITE" id="PS51318">
    <property type="entry name" value="TAT"/>
    <property type="match status" value="1"/>
</dbReference>
<feature type="signal peptide" evidence="1">
    <location>
        <begin position="1"/>
        <end position="40"/>
    </location>
</feature>
<name>A0A5J5JY36_9ACTN</name>
<dbReference type="Proteomes" id="UP000327011">
    <property type="component" value="Unassembled WGS sequence"/>
</dbReference>
<keyword evidence="1" id="KW-0732">Signal</keyword>
<sequence>MTSPIQQPSRRAVLRMVAGAPLLLGASAALTVATSAPALAAQAGWRWCERCSGLWYSLNGTRGTCPAGNVFDGGHHSNGSGNYILKTVEDGGQGQGNWRWCGACQGLWYGGNPTLGYCPNRGATGHTPIGPYPTVSSYYLIEDVGNRDSPGGQEQWRWCYKCAGMFYDGNTPGGSGRCPKDGYTHAVTGGSYVLRQVP</sequence>
<evidence type="ECO:0000313" key="3">
    <source>
        <dbReference type="Proteomes" id="UP000327011"/>
    </source>
</evidence>
<dbReference type="EMBL" id="VYTZ01000008">
    <property type="protein sequence ID" value="KAA9376470.1"/>
    <property type="molecule type" value="Genomic_DNA"/>
</dbReference>
<evidence type="ECO:0000313" key="2">
    <source>
        <dbReference type="EMBL" id="KAA9376470.1"/>
    </source>
</evidence>
<organism evidence="2 3">
    <name type="scientific">Microbispora cellulosiformans</name>
    <dbReference type="NCBI Taxonomy" id="2614688"/>
    <lineage>
        <taxon>Bacteria</taxon>
        <taxon>Bacillati</taxon>
        <taxon>Actinomycetota</taxon>
        <taxon>Actinomycetes</taxon>
        <taxon>Streptosporangiales</taxon>
        <taxon>Streptosporangiaceae</taxon>
        <taxon>Microbispora</taxon>
    </lineage>
</organism>
<protein>
    <submittedName>
        <fullName evidence="2">Uncharacterized protein</fullName>
    </submittedName>
</protein>